<accession>A0A6P6SNY9</accession>
<protein>
    <recommendedName>
        <fullName evidence="1">Transposase MuDR plant domain-containing protein</fullName>
    </recommendedName>
</protein>
<organism evidence="2 3">
    <name type="scientific">Coffea arabica</name>
    <name type="common">Arabian coffee</name>
    <dbReference type="NCBI Taxonomy" id="13443"/>
    <lineage>
        <taxon>Eukaryota</taxon>
        <taxon>Viridiplantae</taxon>
        <taxon>Streptophyta</taxon>
        <taxon>Embryophyta</taxon>
        <taxon>Tracheophyta</taxon>
        <taxon>Spermatophyta</taxon>
        <taxon>Magnoliopsida</taxon>
        <taxon>eudicotyledons</taxon>
        <taxon>Gunneridae</taxon>
        <taxon>Pentapetalae</taxon>
        <taxon>asterids</taxon>
        <taxon>lamiids</taxon>
        <taxon>Gentianales</taxon>
        <taxon>Rubiaceae</taxon>
        <taxon>Ixoroideae</taxon>
        <taxon>Gardenieae complex</taxon>
        <taxon>Bertiereae - Coffeeae clade</taxon>
        <taxon>Coffeeae</taxon>
        <taxon>Coffea</taxon>
    </lineage>
</organism>
<sequence length="319" mass="35888">MFKPHENDLVINLHLLEIDIVAPPEVNNIEGNNHGADQENLGIQDNAVNESYDIQGDDDASLSFEDNSDADFSDFKGNEDGEGDAFIDVDAFRAALKDYVIQKGFPLVRLKNEITRVIAKCGAQGYNWRIHASPIADSITFMMKSYNPEHRCVMNKKNNEATSGWITMKLVDVLREHPNITTKGVISEMLKFGVEPSKNQVYRANKRALEIVQGSHAKSYSKLSKYAEFFRQNNPETIVKIHYDRPNLLMEPRFLIMFISFKAQKDGFLVGCRPFVSFDGYHLKGMLGGVLLIAVTLDGNNSILSIVYAVVECENCEDL</sequence>
<name>A0A6P6SNY9_COFAR</name>
<dbReference type="OrthoDB" id="125347at2759"/>
<reference evidence="2" key="1">
    <citation type="journal article" date="2025" name="Foods">
        <title>Unveiling the Microbial Signatures of Arabica Coffee Cherries: Insights into Ripeness Specific Diversity, Functional Traits, and Implications for Quality and Safety.</title>
        <authorList>
            <consortium name="RefSeq"/>
            <person name="Tenea G.N."/>
            <person name="Cifuentes V."/>
            <person name="Reyes P."/>
            <person name="Cevallos-Vallejos M."/>
        </authorList>
    </citation>
    <scope>NUCLEOTIDE SEQUENCE [LARGE SCALE GENOMIC DNA]</scope>
</reference>
<dbReference type="PANTHER" id="PTHR31973:SF187">
    <property type="entry name" value="MUTATOR TRANSPOSASE MUDRA PROTEIN"/>
    <property type="match status" value="1"/>
</dbReference>
<dbReference type="Pfam" id="PF03108">
    <property type="entry name" value="DBD_Tnp_Mut"/>
    <property type="match status" value="1"/>
</dbReference>
<keyword evidence="2" id="KW-1185">Reference proteome</keyword>
<dbReference type="Proteomes" id="UP001652660">
    <property type="component" value="Chromosome 5c"/>
</dbReference>
<dbReference type="InterPro" id="IPR004332">
    <property type="entry name" value="Transposase_MuDR"/>
</dbReference>
<evidence type="ECO:0000259" key="1">
    <source>
        <dbReference type="Pfam" id="PF03108"/>
    </source>
</evidence>
<evidence type="ECO:0000313" key="3">
    <source>
        <dbReference type="RefSeq" id="XP_027067598.1"/>
    </source>
</evidence>
<dbReference type="RefSeq" id="XP_027067598.1">
    <property type="nucleotide sequence ID" value="XM_027211797.1"/>
</dbReference>
<reference evidence="3" key="2">
    <citation type="submission" date="2025-08" db="UniProtKB">
        <authorList>
            <consortium name="RefSeq"/>
        </authorList>
    </citation>
    <scope>IDENTIFICATION</scope>
    <source>
        <tissue evidence="3">Leaves</tissue>
    </source>
</reference>
<dbReference type="PANTHER" id="PTHR31973">
    <property type="entry name" value="POLYPROTEIN, PUTATIVE-RELATED"/>
    <property type="match status" value="1"/>
</dbReference>
<evidence type="ECO:0000313" key="2">
    <source>
        <dbReference type="Proteomes" id="UP001652660"/>
    </source>
</evidence>
<proteinExistence type="predicted"/>
<feature type="domain" description="Transposase MuDR plant" evidence="1">
    <location>
        <begin position="82"/>
        <end position="142"/>
    </location>
</feature>
<gene>
    <name evidence="3" type="primary">LOC113693232</name>
</gene>
<dbReference type="AlphaFoldDB" id="A0A6P6SNY9"/>
<dbReference type="GeneID" id="113693232"/>